<accession>A0A0A9DNI4</accession>
<protein>
    <submittedName>
        <fullName evidence="1">Uncharacterized protein</fullName>
    </submittedName>
</protein>
<dbReference type="EMBL" id="GBRH01212553">
    <property type="protein sequence ID" value="JAD85342.1"/>
    <property type="molecule type" value="Transcribed_RNA"/>
</dbReference>
<organism evidence="1">
    <name type="scientific">Arundo donax</name>
    <name type="common">Giant reed</name>
    <name type="synonym">Donax arundinaceus</name>
    <dbReference type="NCBI Taxonomy" id="35708"/>
    <lineage>
        <taxon>Eukaryota</taxon>
        <taxon>Viridiplantae</taxon>
        <taxon>Streptophyta</taxon>
        <taxon>Embryophyta</taxon>
        <taxon>Tracheophyta</taxon>
        <taxon>Spermatophyta</taxon>
        <taxon>Magnoliopsida</taxon>
        <taxon>Liliopsida</taxon>
        <taxon>Poales</taxon>
        <taxon>Poaceae</taxon>
        <taxon>PACMAD clade</taxon>
        <taxon>Arundinoideae</taxon>
        <taxon>Arundineae</taxon>
        <taxon>Arundo</taxon>
    </lineage>
</organism>
<evidence type="ECO:0000313" key="1">
    <source>
        <dbReference type="EMBL" id="JAD85342.1"/>
    </source>
</evidence>
<reference evidence="1" key="2">
    <citation type="journal article" date="2015" name="Data Brief">
        <title>Shoot transcriptome of the giant reed, Arundo donax.</title>
        <authorList>
            <person name="Barrero R.A."/>
            <person name="Guerrero F.D."/>
            <person name="Moolhuijzen P."/>
            <person name="Goolsby J.A."/>
            <person name="Tidwell J."/>
            <person name="Bellgard S.E."/>
            <person name="Bellgard M.I."/>
        </authorList>
    </citation>
    <scope>NUCLEOTIDE SEQUENCE</scope>
    <source>
        <tissue evidence="1">Shoot tissue taken approximately 20 cm above the soil surface</tissue>
    </source>
</reference>
<reference evidence="1" key="1">
    <citation type="submission" date="2014-09" db="EMBL/GenBank/DDBJ databases">
        <authorList>
            <person name="Magalhaes I.L.F."/>
            <person name="Oliveira U."/>
            <person name="Santos F.R."/>
            <person name="Vidigal T.H.D.A."/>
            <person name="Brescovit A.D."/>
            <person name="Santos A.J."/>
        </authorList>
    </citation>
    <scope>NUCLEOTIDE SEQUENCE</scope>
    <source>
        <tissue evidence="1">Shoot tissue taken approximately 20 cm above the soil surface</tissue>
    </source>
</reference>
<proteinExistence type="predicted"/>
<sequence length="162" mass="17879">MFIPRHNPAALAYMCASLIDEISSILGIPQEIRNLITSFLSLSPDTLLCPSKFQLWSIRKTSTPLFRMALETSPYFELTVRNIRNLGCALITTGFPSTRPHSLTTMDLSCSTKEFILSSTVGLQKFALSKTIHSPHSMALIKSPATHSNLTGWCAAPFCCKL</sequence>
<name>A0A0A9DNI4_ARUDO</name>
<dbReference type="AlphaFoldDB" id="A0A0A9DNI4"/>